<organism evidence="3 4">
    <name type="scientific">Williamsia limnetica</name>
    <dbReference type="NCBI Taxonomy" id="882452"/>
    <lineage>
        <taxon>Bacteria</taxon>
        <taxon>Bacillati</taxon>
        <taxon>Actinomycetota</taxon>
        <taxon>Actinomycetes</taxon>
        <taxon>Mycobacteriales</taxon>
        <taxon>Nocardiaceae</taxon>
        <taxon>Williamsia</taxon>
    </lineage>
</organism>
<keyword evidence="4" id="KW-1185">Reference proteome</keyword>
<evidence type="ECO:0000256" key="1">
    <source>
        <dbReference type="ARBA" id="ARBA00023002"/>
    </source>
</evidence>
<gene>
    <name evidence="3" type="ORF">DFR67_10377</name>
</gene>
<protein>
    <submittedName>
        <fullName evidence="3">PPOX class probable F420-dependent enzyme</fullName>
    </submittedName>
</protein>
<dbReference type="SUPFAM" id="SSF50475">
    <property type="entry name" value="FMN-binding split barrel"/>
    <property type="match status" value="1"/>
</dbReference>
<dbReference type="InterPro" id="IPR052019">
    <property type="entry name" value="F420H2_bilvrd_red/Heme_oxyg"/>
</dbReference>
<feature type="domain" description="Pyridoxamine 5'-phosphate oxidase N-terminal" evidence="2">
    <location>
        <begin position="6"/>
        <end position="132"/>
    </location>
</feature>
<dbReference type="Proteomes" id="UP000247591">
    <property type="component" value="Unassembled WGS sequence"/>
</dbReference>
<evidence type="ECO:0000313" key="4">
    <source>
        <dbReference type="Proteomes" id="UP000247591"/>
    </source>
</evidence>
<evidence type="ECO:0000313" key="3">
    <source>
        <dbReference type="EMBL" id="PYE19166.1"/>
    </source>
</evidence>
<dbReference type="EMBL" id="QJSP01000003">
    <property type="protein sequence ID" value="PYE19166.1"/>
    <property type="molecule type" value="Genomic_DNA"/>
</dbReference>
<proteinExistence type="predicted"/>
<evidence type="ECO:0000259" key="2">
    <source>
        <dbReference type="Pfam" id="PF01243"/>
    </source>
</evidence>
<dbReference type="InterPro" id="IPR019967">
    <property type="entry name" value="F420-dep_enz_PPOX_Rv0121"/>
</dbReference>
<accession>A0A318RPZ8</accession>
<dbReference type="InterPro" id="IPR011576">
    <property type="entry name" value="Pyridox_Oxase_N"/>
</dbReference>
<dbReference type="RefSeq" id="WP_110468412.1">
    <property type="nucleotide sequence ID" value="NZ_QJSP01000003.1"/>
</dbReference>
<dbReference type="GO" id="GO:0070967">
    <property type="term" value="F:coenzyme F420 binding"/>
    <property type="evidence" value="ECO:0007669"/>
    <property type="project" value="TreeGrafter"/>
</dbReference>
<dbReference type="OrthoDB" id="9812086at2"/>
<dbReference type="PANTHER" id="PTHR35176">
    <property type="entry name" value="HEME OXYGENASE HI_0854-RELATED"/>
    <property type="match status" value="1"/>
</dbReference>
<sequence>MDDSARIRFTDARSAVLGTVASDGQPHLVPIVFACEGDVVYTAVDGKPKSTIRLRRLANIEAQPEVSVLVDHYDDDWQQLWWVRVDGVATVHTDGERADRARQLLRAKYDQYESVSLAGQVIAITVTRWSSWSYSG</sequence>
<comment type="caution">
    <text evidence="3">The sequence shown here is derived from an EMBL/GenBank/DDBJ whole genome shotgun (WGS) entry which is preliminary data.</text>
</comment>
<dbReference type="NCBIfam" id="TIGR03668">
    <property type="entry name" value="Rv0121_F420"/>
    <property type="match status" value="1"/>
</dbReference>
<dbReference type="GO" id="GO:0016627">
    <property type="term" value="F:oxidoreductase activity, acting on the CH-CH group of donors"/>
    <property type="evidence" value="ECO:0007669"/>
    <property type="project" value="TreeGrafter"/>
</dbReference>
<dbReference type="PROSITE" id="PS51257">
    <property type="entry name" value="PROKAR_LIPOPROTEIN"/>
    <property type="match status" value="1"/>
</dbReference>
<dbReference type="Gene3D" id="2.30.110.10">
    <property type="entry name" value="Electron Transport, Fmn-binding Protein, Chain A"/>
    <property type="match status" value="1"/>
</dbReference>
<reference evidence="3 4" key="1">
    <citation type="submission" date="2018-06" db="EMBL/GenBank/DDBJ databases">
        <title>Genomic Encyclopedia of Type Strains, Phase IV (KMG-IV): sequencing the most valuable type-strain genomes for metagenomic binning, comparative biology and taxonomic classification.</title>
        <authorList>
            <person name="Goeker M."/>
        </authorList>
    </citation>
    <scope>NUCLEOTIDE SEQUENCE [LARGE SCALE GENOMIC DNA]</scope>
    <source>
        <strain evidence="3 4">DSM 45521</strain>
    </source>
</reference>
<dbReference type="PANTHER" id="PTHR35176:SF2">
    <property type="entry name" value="F420H(2)-DEPENDENT REDUCTASE RV1155"/>
    <property type="match status" value="1"/>
</dbReference>
<name>A0A318RPZ8_WILLI</name>
<keyword evidence="1" id="KW-0560">Oxidoreductase</keyword>
<dbReference type="Pfam" id="PF01243">
    <property type="entry name" value="PNPOx_N"/>
    <property type="match status" value="1"/>
</dbReference>
<dbReference type="InterPro" id="IPR012349">
    <property type="entry name" value="Split_barrel_FMN-bd"/>
</dbReference>
<dbReference type="AlphaFoldDB" id="A0A318RPZ8"/>
<dbReference type="GO" id="GO:0005829">
    <property type="term" value="C:cytosol"/>
    <property type="evidence" value="ECO:0007669"/>
    <property type="project" value="TreeGrafter"/>
</dbReference>